<evidence type="ECO:0000259" key="8">
    <source>
        <dbReference type="PROSITE" id="PS01033"/>
    </source>
</evidence>
<keyword evidence="5" id="KW-0479">Metal-binding</keyword>
<evidence type="ECO:0000256" key="5">
    <source>
        <dbReference type="ARBA" id="ARBA00022723"/>
    </source>
</evidence>
<sequence>MVHFIAEEMAAVACLSEILGRFLVIYSLTQSFFDNFGSLSSHSAIMGNPRIKAHGKKELTSFGSGVKHMDDPKGTFAQLSELHCGKLHVDPENFRRSNMILIVLAIHFSKEFIPQMQAAWEKLTTGVANALAPCKYHRVLCPTMLVPIGGPCVLKVPQDGGTVPCLWT</sequence>
<dbReference type="GO" id="GO:0004601">
    <property type="term" value="F:peroxidase activity"/>
    <property type="evidence" value="ECO:0007669"/>
    <property type="project" value="TreeGrafter"/>
</dbReference>
<dbReference type="GO" id="GO:0031721">
    <property type="term" value="F:hemoglobin alpha binding"/>
    <property type="evidence" value="ECO:0007669"/>
    <property type="project" value="TreeGrafter"/>
</dbReference>
<evidence type="ECO:0000256" key="2">
    <source>
        <dbReference type="ARBA" id="ARBA00022448"/>
    </source>
</evidence>
<dbReference type="GO" id="GO:0031720">
    <property type="term" value="F:haptoglobin binding"/>
    <property type="evidence" value="ECO:0007669"/>
    <property type="project" value="TreeGrafter"/>
</dbReference>
<name>A0A8C4KZV5_EQUAS</name>
<dbReference type="GO" id="GO:0042744">
    <property type="term" value="P:hydrogen peroxide catabolic process"/>
    <property type="evidence" value="ECO:0007669"/>
    <property type="project" value="TreeGrafter"/>
</dbReference>
<dbReference type="PRINTS" id="PR00814">
    <property type="entry name" value="BETAHAEM"/>
</dbReference>
<dbReference type="InterPro" id="IPR000971">
    <property type="entry name" value="Globin"/>
</dbReference>
<dbReference type="InterPro" id="IPR002337">
    <property type="entry name" value="Hemoglobin_b"/>
</dbReference>
<keyword evidence="6" id="KW-0408">Iron</keyword>
<reference evidence="9" key="1">
    <citation type="submission" date="2023-03" db="UniProtKB">
        <authorList>
            <consortium name="Ensembl"/>
        </authorList>
    </citation>
    <scope>IDENTIFICATION</scope>
</reference>
<feature type="domain" description="Globin" evidence="8">
    <location>
        <begin position="1"/>
        <end position="136"/>
    </location>
</feature>
<evidence type="ECO:0000256" key="7">
    <source>
        <dbReference type="RuleBase" id="RU000356"/>
    </source>
</evidence>
<comment type="similarity">
    <text evidence="1 7">Belongs to the globin family.</text>
</comment>
<evidence type="ECO:0000256" key="6">
    <source>
        <dbReference type="ARBA" id="ARBA00023004"/>
    </source>
</evidence>
<dbReference type="GO" id="GO:0031838">
    <property type="term" value="C:haptoglobin-hemoglobin complex"/>
    <property type="evidence" value="ECO:0007669"/>
    <property type="project" value="TreeGrafter"/>
</dbReference>
<dbReference type="Ensembl" id="ENSEAST00005001788.1">
    <property type="protein sequence ID" value="ENSEASP00005001595.1"/>
    <property type="gene ID" value="ENSEASG00005001203.1"/>
</dbReference>
<dbReference type="GO" id="GO:0020037">
    <property type="term" value="F:heme binding"/>
    <property type="evidence" value="ECO:0007669"/>
    <property type="project" value="InterPro"/>
</dbReference>
<dbReference type="PANTHER" id="PTHR11442">
    <property type="entry name" value="HEMOGLOBIN FAMILY MEMBER"/>
    <property type="match status" value="1"/>
</dbReference>
<dbReference type="GO" id="GO:0043177">
    <property type="term" value="F:organic acid binding"/>
    <property type="evidence" value="ECO:0007669"/>
    <property type="project" value="TreeGrafter"/>
</dbReference>
<dbReference type="GO" id="GO:0019825">
    <property type="term" value="F:oxygen binding"/>
    <property type="evidence" value="ECO:0007669"/>
    <property type="project" value="InterPro"/>
</dbReference>
<accession>A0A8C4KZV5</accession>
<dbReference type="Pfam" id="PF00042">
    <property type="entry name" value="Globin"/>
    <property type="match status" value="1"/>
</dbReference>
<dbReference type="PANTHER" id="PTHR11442:SF35">
    <property type="entry name" value="HEMOGLOBIN SUBUNIT EPSILON-2"/>
    <property type="match status" value="1"/>
</dbReference>
<evidence type="ECO:0000256" key="1">
    <source>
        <dbReference type="ARBA" id="ARBA00008705"/>
    </source>
</evidence>
<protein>
    <recommendedName>
        <fullName evidence="8">Globin domain-containing protein</fullName>
    </recommendedName>
</protein>
<dbReference type="PROSITE" id="PS01033">
    <property type="entry name" value="GLOBIN"/>
    <property type="match status" value="1"/>
</dbReference>
<dbReference type="InterPro" id="IPR012292">
    <property type="entry name" value="Globin/Proto"/>
</dbReference>
<dbReference type="InterPro" id="IPR050056">
    <property type="entry name" value="Hemoglobin_oxygen_transport"/>
</dbReference>
<dbReference type="AlphaFoldDB" id="A0A8C4KZV5"/>
<dbReference type="GO" id="GO:0072562">
    <property type="term" value="C:blood microparticle"/>
    <property type="evidence" value="ECO:0007669"/>
    <property type="project" value="TreeGrafter"/>
</dbReference>
<evidence type="ECO:0000313" key="9">
    <source>
        <dbReference type="Ensembl" id="ENSEASP00005001595.1"/>
    </source>
</evidence>
<keyword evidence="3 7" id="KW-0349">Heme</keyword>
<dbReference type="GO" id="GO:0046872">
    <property type="term" value="F:metal ion binding"/>
    <property type="evidence" value="ECO:0007669"/>
    <property type="project" value="UniProtKB-KW"/>
</dbReference>
<dbReference type="SUPFAM" id="SSF46458">
    <property type="entry name" value="Globin-like"/>
    <property type="match status" value="1"/>
</dbReference>
<evidence type="ECO:0000256" key="4">
    <source>
        <dbReference type="ARBA" id="ARBA00022621"/>
    </source>
</evidence>
<dbReference type="GO" id="GO:0005344">
    <property type="term" value="F:oxygen carrier activity"/>
    <property type="evidence" value="ECO:0007669"/>
    <property type="project" value="UniProtKB-KW"/>
</dbReference>
<keyword evidence="4 7" id="KW-0561">Oxygen transport</keyword>
<organism evidence="9">
    <name type="scientific">Equus asinus asinus</name>
    <dbReference type="NCBI Taxonomy" id="83772"/>
    <lineage>
        <taxon>Eukaryota</taxon>
        <taxon>Metazoa</taxon>
        <taxon>Chordata</taxon>
        <taxon>Craniata</taxon>
        <taxon>Vertebrata</taxon>
        <taxon>Euteleostomi</taxon>
        <taxon>Mammalia</taxon>
        <taxon>Eutheria</taxon>
        <taxon>Laurasiatheria</taxon>
        <taxon>Perissodactyla</taxon>
        <taxon>Equidae</taxon>
        <taxon>Equus</taxon>
    </lineage>
</organism>
<dbReference type="Gene3D" id="1.10.490.10">
    <property type="entry name" value="Globins"/>
    <property type="match status" value="1"/>
</dbReference>
<evidence type="ECO:0000256" key="3">
    <source>
        <dbReference type="ARBA" id="ARBA00022617"/>
    </source>
</evidence>
<proteinExistence type="inferred from homology"/>
<dbReference type="InterPro" id="IPR009050">
    <property type="entry name" value="Globin-like_sf"/>
</dbReference>
<keyword evidence="2 7" id="KW-0813">Transport</keyword>
<dbReference type="GO" id="GO:0005833">
    <property type="term" value="C:hemoglobin complex"/>
    <property type="evidence" value="ECO:0007669"/>
    <property type="project" value="InterPro"/>
</dbReference>